<dbReference type="InterPro" id="IPR016984">
    <property type="entry name" value="UCP031853"/>
</dbReference>
<dbReference type="Proteomes" id="UP000185728">
    <property type="component" value="Unassembled WGS sequence"/>
</dbReference>
<accession>A0ABY1L1D4</accession>
<dbReference type="Pfam" id="PF04471">
    <property type="entry name" value="Mrr_cat"/>
    <property type="match status" value="1"/>
</dbReference>
<protein>
    <submittedName>
        <fullName evidence="2">Restriction system protein</fullName>
    </submittedName>
</protein>
<reference evidence="2 3" key="1">
    <citation type="submission" date="2017-01" db="EMBL/GenBank/DDBJ databases">
        <authorList>
            <person name="Varghese N."/>
            <person name="Submissions S."/>
        </authorList>
    </citation>
    <scope>NUCLEOTIDE SEQUENCE [LARGE SCALE GENOMIC DNA]</scope>
    <source>
        <strain evidence="2 3">DSM 2061</strain>
    </source>
</reference>
<name>A0ABY1L1D4_9FLAO</name>
<feature type="domain" description="Restriction endonuclease type IV Mrr" evidence="1">
    <location>
        <begin position="202"/>
        <end position="316"/>
    </location>
</feature>
<dbReference type="EMBL" id="FTOB01000009">
    <property type="protein sequence ID" value="SIT09037.1"/>
    <property type="molecule type" value="Genomic_DNA"/>
</dbReference>
<organism evidence="2 3">
    <name type="scientific">Zobellia uliginosa</name>
    <dbReference type="NCBI Taxonomy" id="143224"/>
    <lineage>
        <taxon>Bacteria</taxon>
        <taxon>Pseudomonadati</taxon>
        <taxon>Bacteroidota</taxon>
        <taxon>Flavobacteriia</taxon>
        <taxon>Flavobacteriales</taxon>
        <taxon>Flavobacteriaceae</taxon>
        <taxon>Zobellia</taxon>
    </lineage>
</organism>
<comment type="caution">
    <text evidence="2">The sequence shown here is derived from an EMBL/GenBank/DDBJ whole genome shotgun (WGS) entry which is preliminary data.</text>
</comment>
<dbReference type="InterPro" id="IPR052906">
    <property type="entry name" value="Type_IV_Methyl-Rstrct_Enzyme"/>
</dbReference>
<dbReference type="PIRSF" id="PIRSF031853">
    <property type="entry name" value="UPC031853"/>
    <property type="match status" value="1"/>
</dbReference>
<sequence length="347" mass="40094">MAIWLFRAGKSGEYENKFLNDGKIYLTWDELNTDLSKLSDRQGLLEYLLNFYSDAKRNTVRNWLGQIYPIAHRIKKGDWIILPSKLKSAIHIGKVIGEYEYHPKANNPFFHSRKVDWFATDIPRSKFDQDLLYSFGAFMTVCQIQRNNAEERIKSMSKNNWSSKQSDLVKKQDEIADDDTTIDSSQIDLEEFANDQIAKLIIRKFKGHRMEFLIESILQAKGYTTYHSPEGADKGIDILAAPQPMGFGQPRLCVQVKSTDSPIDRPTLDQLIGAIHNFGADQGLLVSWSGFKSSVEKERPNQFFKVRLWSQKEIIDEFIKNYDKLDEEIKAEIPLKRVWALSISENE</sequence>
<dbReference type="InterPro" id="IPR011856">
    <property type="entry name" value="tRNA_endonuc-like_dom_sf"/>
</dbReference>
<evidence type="ECO:0000313" key="2">
    <source>
        <dbReference type="EMBL" id="SIT09037.1"/>
    </source>
</evidence>
<dbReference type="InterPro" id="IPR007560">
    <property type="entry name" value="Restrct_endonuc_IV_Mrr"/>
</dbReference>
<dbReference type="PANTHER" id="PTHR30015">
    <property type="entry name" value="MRR RESTRICTION SYSTEM PROTEIN"/>
    <property type="match status" value="1"/>
</dbReference>
<evidence type="ECO:0000259" key="1">
    <source>
        <dbReference type="Pfam" id="PF04471"/>
    </source>
</evidence>
<keyword evidence="3" id="KW-1185">Reference proteome</keyword>
<dbReference type="InterPro" id="IPR011335">
    <property type="entry name" value="Restrct_endonuc-II-like"/>
</dbReference>
<dbReference type="SUPFAM" id="SSF52980">
    <property type="entry name" value="Restriction endonuclease-like"/>
    <property type="match status" value="1"/>
</dbReference>
<proteinExistence type="predicted"/>
<gene>
    <name evidence="2" type="ORF">SAMN05421766_10970</name>
</gene>
<dbReference type="PANTHER" id="PTHR30015:SF7">
    <property type="entry name" value="TYPE IV METHYL-DIRECTED RESTRICTION ENZYME ECOKMRR"/>
    <property type="match status" value="1"/>
</dbReference>
<dbReference type="Gene3D" id="3.40.1350.10">
    <property type="match status" value="1"/>
</dbReference>
<evidence type="ECO:0000313" key="3">
    <source>
        <dbReference type="Proteomes" id="UP000185728"/>
    </source>
</evidence>
<dbReference type="RefSeq" id="WP_076456995.1">
    <property type="nucleotide sequence ID" value="NZ_FTOB01000009.1"/>
</dbReference>